<dbReference type="EMBL" id="JAFNEN010000103">
    <property type="protein sequence ID" value="KAG8194381.1"/>
    <property type="molecule type" value="Genomic_DNA"/>
</dbReference>
<organism evidence="1 2">
    <name type="scientific">Oedothorax gibbosus</name>
    <dbReference type="NCBI Taxonomy" id="931172"/>
    <lineage>
        <taxon>Eukaryota</taxon>
        <taxon>Metazoa</taxon>
        <taxon>Ecdysozoa</taxon>
        <taxon>Arthropoda</taxon>
        <taxon>Chelicerata</taxon>
        <taxon>Arachnida</taxon>
        <taxon>Araneae</taxon>
        <taxon>Araneomorphae</taxon>
        <taxon>Entelegynae</taxon>
        <taxon>Araneoidea</taxon>
        <taxon>Linyphiidae</taxon>
        <taxon>Erigoninae</taxon>
        <taxon>Oedothorax</taxon>
    </lineage>
</organism>
<gene>
    <name evidence="1" type="ORF">JTE90_010995</name>
</gene>
<evidence type="ECO:0000313" key="2">
    <source>
        <dbReference type="Proteomes" id="UP000827092"/>
    </source>
</evidence>
<reference evidence="1 2" key="1">
    <citation type="journal article" date="2022" name="Nat. Ecol. Evol.">
        <title>A masculinizing supergene underlies an exaggerated male reproductive morph in a spider.</title>
        <authorList>
            <person name="Hendrickx F."/>
            <person name="De Corte Z."/>
            <person name="Sonet G."/>
            <person name="Van Belleghem S.M."/>
            <person name="Kostlbacher S."/>
            <person name="Vangestel C."/>
        </authorList>
    </citation>
    <scope>NUCLEOTIDE SEQUENCE [LARGE SCALE GENOMIC DNA]</scope>
    <source>
        <strain evidence="1">W744_W776</strain>
    </source>
</reference>
<accession>A0AAV6VFE7</accession>
<dbReference type="Proteomes" id="UP000827092">
    <property type="component" value="Unassembled WGS sequence"/>
</dbReference>
<keyword evidence="2" id="KW-1185">Reference proteome</keyword>
<proteinExistence type="predicted"/>
<dbReference type="AlphaFoldDB" id="A0AAV6VFE7"/>
<evidence type="ECO:0000313" key="1">
    <source>
        <dbReference type="EMBL" id="KAG8194381.1"/>
    </source>
</evidence>
<name>A0AAV6VFE7_9ARAC</name>
<sequence length="146" mass="16523">MCFFLKFFPPLPLHLYPDISANASACMHPINTCLTEERKFPTTKKKTALKNSGLSSQNLHNEALNLSRNGHFLSIQEAYIRIKQRPAICIAESTPKYDKAPPCFISIFWFRWSPAPWWGNEELAGSFPGDPETRVVPTGDDIVGKR</sequence>
<comment type="caution">
    <text evidence="1">The sequence shown here is derived from an EMBL/GenBank/DDBJ whole genome shotgun (WGS) entry which is preliminary data.</text>
</comment>
<protein>
    <submittedName>
        <fullName evidence="1">Uncharacterized protein</fullName>
    </submittedName>
</protein>